<dbReference type="PANTHER" id="PTHR11647:SF1">
    <property type="entry name" value="COLLAPSIN RESPONSE MEDIATOR PROTEIN"/>
    <property type="match status" value="1"/>
</dbReference>
<dbReference type="InterPro" id="IPR032466">
    <property type="entry name" value="Metal_Hydrolase"/>
</dbReference>
<dbReference type="Gene3D" id="2.30.40.10">
    <property type="entry name" value="Urease, subunit C, domain 1"/>
    <property type="match status" value="1"/>
</dbReference>
<dbReference type="Pfam" id="PF07969">
    <property type="entry name" value="Amidohydro_3"/>
    <property type="match status" value="1"/>
</dbReference>
<dbReference type="CDD" id="cd01297">
    <property type="entry name" value="D-aminoacylase"/>
    <property type="match status" value="1"/>
</dbReference>
<dbReference type="SUPFAM" id="SSF51556">
    <property type="entry name" value="Metallo-dependent hydrolases"/>
    <property type="match status" value="1"/>
</dbReference>
<comment type="caution">
    <text evidence="2">The sequence shown here is derived from an EMBL/GenBank/DDBJ whole genome shotgun (WGS) entry which is preliminary data.</text>
</comment>
<accession>A0ABT3TEL1</accession>
<dbReference type="Gene3D" id="3.20.20.140">
    <property type="entry name" value="Metal-dependent hydrolases"/>
    <property type="match status" value="2"/>
</dbReference>
<evidence type="ECO:0000313" key="3">
    <source>
        <dbReference type="Proteomes" id="UP001143362"/>
    </source>
</evidence>
<evidence type="ECO:0000259" key="1">
    <source>
        <dbReference type="Pfam" id="PF07969"/>
    </source>
</evidence>
<dbReference type="InterPro" id="IPR050378">
    <property type="entry name" value="Metallo-dep_Hydrolases_sf"/>
</dbReference>
<dbReference type="PANTHER" id="PTHR11647">
    <property type="entry name" value="HYDRANTOINASE/DIHYDROPYRIMIDINASE FAMILY MEMBER"/>
    <property type="match status" value="1"/>
</dbReference>
<dbReference type="EMBL" id="SHNN01000001">
    <property type="protein sequence ID" value="MCX2980753.1"/>
    <property type="molecule type" value="Genomic_DNA"/>
</dbReference>
<sequence>MTEYDIIIKNGELYDGSGSAVQNCDIAVKNGVIALIAPDIEGTANKVIDARGKIVTPGFVDVHTHYDGQATWDVHLKPSSNLGTTTVVMGNCGVGFAPCREEDHDVLIKLMEGVEEIPGSIMDEGLSWNWESFPEYLDALDERDIDIDVAALFPHAPLRVYVMGERALNREPATADDIQKMQALIREGVAAGAVGFSTSRTLVHRSATGEFIPTYQAASDELKQLGEALSGERGSVFQFISDWVDADDEFSILAETSAKTGAKGTFTLVDVGGALGGQTAGGQAGQWREQLDRLENAQAQGLDIRGQVLSRPIGILMGFPGSMHSFYRRPSFAALDNLDWEARKQALADPALKAKILAEDNENPHVFVEIFNRRFSKMYPLEDPINYLPERSSSVAAIAEREGREPEEWLYDYFLGNDGANLVYIPAVNFTENIPTLLKHPNTVSALGDGGAHVGSICDTSANIYVLTKWVKEKGMIDLAEAVNMLCRQPAELYSLLDRGLLEEGLKADINILDFEALALHTPHVVYDLPAGGKRFLQDADGISATIKAGQIIYENNKATGALPGKLLRGKQDDPRSESS</sequence>
<protein>
    <submittedName>
        <fullName evidence="2">Amidohydrolase</fullName>
    </submittedName>
</protein>
<proteinExistence type="predicted"/>
<dbReference type="InterPro" id="IPR013108">
    <property type="entry name" value="Amidohydro_3"/>
</dbReference>
<dbReference type="SUPFAM" id="SSF51338">
    <property type="entry name" value="Composite domain of metallo-dependent hydrolases"/>
    <property type="match status" value="1"/>
</dbReference>
<evidence type="ECO:0000313" key="2">
    <source>
        <dbReference type="EMBL" id="MCX2980753.1"/>
    </source>
</evidence>
<organism evidence="2 3">
    <name type="scientific">Candidatus Litorirhabdus singularis</name>
    <dbReference type="NCBI Taxonomy" id="2518993"/>
    <lineage>
        <taxon>Bacteria</taxon>
        <taxon>Pseudomonadati</taxon>
        <taxon>Pseudomonadota</taxon>
        <taxon>Gammaproteobacteria</taxon>
        <taxon>Cellvibrionales</taxon>
        <taxon>Halieaceae</taxon>
        <taxon>Candidatus Litorirhabdus</taxon>
    </lineage>
</organism>
<gene>
    <name evidence="2" type="ORF">EYC98_07655</name>
</gene>
<reference evidence="2" key="1">
    <citation type="submission" date="2019-02" db="EMBL/GenBank/DDBJ databases">
        <authorList>
            <person name="Li S.-H."/>
        </authorList>
    </citation>
    <scope>NUCLEOTIDE SEQUENCE</scope>
    <source>
        <strain evidence="2">IMCC14734</strain>
    </source>
</reference>
<name>A0ABT3TEL1_9GAMM</name>
<feature type="domain" description="Amidohydrolase 3" evidence="1">
    <location>
        <begin position="46"/>
        <end position="554"/>
    </location>
</feature>
<dbReference type="InterPro" id="IPR011059">
    <property type="entry name" value="Metal-dep_hydrolase_composite"/>
</dbReference>
<dbReference type="RefSeq" id="WP_279244725.1">
    <property type="nucleotide sequence ID" value="NZ_SHNN01000001.1"/>
</dbReference>
<dbReference type="Proteomes" id="UP001143362">
    <property type="component" value="Unassembled WGS sequence"/>
</dbReference>
<keyword evidence="3" id="KW-1185">Reference proteome</keyword>